<reference evidence="3 4" key="1">
    <citation type="submission" date="2018-09" db="EMBL/GenBank/DDBJ databases">
        <title>Evolutionary history of phycoerythrin pigmentation in the water bloom-forming cyanobacterium Microcystis aeruginosa.</title>
        <authorList>
            <person name="Tanabe Y."/>
            <person name="Tanabe Y."/>
            <person name="Yamaguchi H."/>
        </authorList>
    </citation>
    <scope>NUCLEOTIDE SEQUENCE [LARGE SCALE GENOMIC DNA]</scope>
    <source>
        <strain evidence="3 4">NIES-2520</strain>
    </source>
</reference>
<evidence type="ECO:0000313" key="3">
    <source>
        <dbReference type="EMBL" id="GCA76759.1"/>
    </source>
</evidence>
<dbReference type="InterPro" id="IPR004014">
    <property type="entry name" value="ATPase_P-typ_cation-transptr_N"/>
</dbReference>
<evidence type="ECO:0000259" key="2">
    <source>
        <dbReference type="SMART" id="SM00831"/>
    </source>
</evidence>
<dbReference type="PANTHER" id="PTHR42861">
    <property type="entry name" value="CALCIUM-TRANSPORTING ATPASE"/>
    <property type="match status" value="1"/>
</dbReference>
<dbReference type="InterPro" id="IPR023298">
    <property type="entry name" value="ATPase_P-typ_TM_dom_sf"/>
</dbReference>
<gene>
    <name evidence="3" type="primary">ctpF_1</name>
    <name evidence="3" type="ORF">MiTe_03608</name>
</gene>
<sequence>MPVQLSLPLYHQLSQPEVIEYLTSDGSAGLSAEEVASRYEKYGPNELRFKPGKPAWLRFLGQFHQPLLYILLLAGTIKAFLGSWTNASVIWGVTLINAIIGYVQEAKAEGAIASLAKAVTTEATVLREGQTLRIPSQDLVPGDIVLLASGDKVS</sequence>
<accession>A0A5A5RPN2</accession>
<organism evidence="3 4">
    <name type="scientific">Microcystis aeruginosa NIES-2520</name>
    <dbReference type="NCBI Taxonomy" id="2303982"/>
    <lineage>
        <taxon>Bacteria</taxon>
        <taxon>Bacillati</taxon>
        <taxon>Cyanobacteriota</taxon>
        <taxon>Cyanophyceae</taxon>
        <taxon>Oscillatoriophycideae</taxon>
        <taxon>Chroococcales</taxon>
        <taxon>Microcystaceae</taxon>
        <taxon>Microcystis</taxon>
    </lineage>
</organism>
<dbReference type="SUPFAM" id="SSF81665">
    <property type="entry name" value="Calcium ATPase, transmembrane domain M"/>
    <property type="match status" value="1"/>
</dbReference>
<dbReference type="Pfam" id="PF00122">
    <property type="entry name" value="E1-E2_ATPase"/>
    <property type="match status" value="1"/>
</dbReference>
<dbReference type="AlphaFoldDB" id="A0A5A5RPN2"/>
<dbReference type="SMART" id="SM00831">
    <property type="entry name" value="Cation_ATPase_N"/>
    <property type="match status" value="1"/>
</dbReference>
<dbReference type="EMBL" id="BHVP01000089">
    <property type="protein sequence ID" value="GCA76759.1"/>
    <property type="molecule type" value="Genomic_DNA"/>
</dbReference>
<comment type="caution">
    <text evidence="3">The sequence shown here is derived from an EMBL/GenBank/DDBJ whole genome shotgun (WGS) entry which is preliminary data.</text>
</comment>
<dbReference type="InterPro" id="IPR059000">
    <property type="entry name" value="ATPase_P-type_domA"/>
</dbReference>
<evidence type="ECO:0000256" key="1">
    <source>
        <dbReference type="ARBA" id="ARBA00004141"/>
    </source>
</evidence>
<protein>
    <submittedName>
        <fullName evidence="3">Putative cation-transporting ATPase F</fullName>
    </submittedName>
</protein>
<evidence type="ECO:0000313" key="4">
    <source>
        <dbReference type="Proteomes" id="UP000324917"/>
    </source>
</evidence>
<comment type="subcellular location">
    <subcellularLocation>
        <location evidence="1">Membrane</location>
        <topology evidence="1">Multi-pass membrane protein</topology>
    </subcellularLocation>
</comment>
<dbReference type="Proteomes" id="UP000324917">
    <property type="component" value="Unassembled WGS sequence"/>
</dbReference>
<dbReference type="Pfam" id="PF00690">
    <property type="entry name" value="Cation_ATPase_N"/>
    <property type="match status" value="1"/>
</dbReference>
<dbReference type="SUPFAM" id="SSF81653">
    <property type="entry name" value="Calcium ATPase, transduction domain A"/>
    <property type="match status" value="1"/>
</dbReference>
<proteinExistence type="predicted"/>
<dbReference type="InterPro" id="IPR008250">
    <property type="entry name" value="ATPase_P-typ_transduc_dom_A_sf"/>
</dbReference>
<dbReference type="Gene3D" id="1.20.1110.10">
    <property type="entry name" value="Calcium-transporting ATPase, transmembrane domain"/>
    <property type="match status" value="1"/>
</dbReference>
<dbReference type="Gene3D" id="2.70.150.10">
    <property type="entry name" value="Calcium-transporting ATPase, cytoplasmic transduction domain A"/>
    <property type="match status" value="1"/>
</dbReference>
<name>A0A5A5RPN2_MICAE</name>
<feature type="domain" description="Cation-transporting P-type ATPase N-terminal" evidence="2">
    <location>
        <begin position="9"/>
        <end position="83"/>
    </location>
</feature>